<dbReference type="Pfam" id="PF13585">
    <property type="entry name" value="CHU_C"/>
    <property type="match status" value="1"/>
</dbReference>
<evidence type="ECO:0000313" key="2">
    <source>
        <dbReference type="EMBL" id="EGV43867.2"/>
    </source>
</evidence>
<evidence type="ECO:0000313" key="3">
    <source>
        <dbReference type="Proteomes" id="UP000003730"/>
    </source>
</evidence>
<dbReference type="NCBIfam" id="TIGR04131">
    <property type="entry name" value="Bac_Flav_CTERM"/>
    <property type="match status" value="1"/>
</dbReference>
<reference evidence="2 3" key="1">
    <citation type="journal article" date="2008" name="Int. J. Syst. Evol. Microbiol.">
        <title>Bizionia argentinensis sp. nov., isolated from surface marine water in Antarctica.</title>
        <authorList>
            <person name="Bercovich A."/>
            <person name="Vazquez S.C."/>
            <person name="Yankilevich P."/>
            <person name="Coria S.H."/>
            <person name="Foti M."/>
            <person name="Hernandez E."/>
            <person name="Vidal A."/>
            <person name="Ruberto L."/>
            <person name="Melo C."/>
            <person name="Marenssi S."/>
            <person name="Criscuolo M."/>
            <person name="Memoli M."/>
            <person name="Arguelles M."/>
            <person name="Mac Cormack W.P."/>
        </authorList>
    </citation>
    <scope>NUCLEOTIDE SEQUENCE [LARGE SCALE GENOMIC DNA]</scope>
    <source>
        <strain evidence="2 3">JUB59</strain>
    </source>
</reference>
<keyword evidence="3" id="KW-1185">Reference proteome</keyword>
<dbReference type="eggNOG" id="COG3291">
    <property type="taxonomic scope" value="Bacteria"/>
</dbReference>
<feature type="signal peptide" evidence="1">
    <location>
        <begin position="1"/>
        <end position="27"/>
    </location>
</feature>
<dbReference type="OrthoDB" id="678019at2"/>
<protein>
    <submittedName>
        <fullName evidence="2">T9SS type B sorting domain-containing protein</fullName>
    </submittedName>
</protein>
<name>G2ECJ8_9FLAO</name>
<organism evidence="2 3">
    <name type="scientific">Bizionia argentinensis JUB59</name>
    <dbReference type="NCBI Taxonomy" id="1046627"/>
    <lineage>
        <taxon>Bacteria</taxon>
        <taxon>Pseudomonadati</taxon>
        <taxon>Bacteroidota</taxon>
        <taxon>Flavobacteriia</taxon>
        <taxon>Flavobacteriales</taxon>
        <taxon>Flavobacteriaceae</taxon>
        <taxon>Bizionia</taxon>
    </lineage>
</organism>
<comment type="caution">
    <text evidence="2">The sequence shown here is derived from an EMBL/GenBank/DDBJ whole genome shotgun (WGS) entry which is preliminary data.</text>
</comment>
<accession>G2ECJ8</accession>
<dbReference type="AlphaFoldDB" id="G2ECJ8"/>
<gene>
    <name evidence="2" type="ORF">BZARG_2495</name>
</gene>
<dbReference type="InterPro" id="IPR026341">
    <property type="entry name" value="T9SS_type_B"/>
</dbReference>
<feature type="chain" id="PRO_5020230512" evidence="1">
    <location>
        <begin position="28"/>
        <end position="486"/>
    </location>
</feature>
<dbReference type="EMBL" id="AFXZ01000016">
    <property type="protein sequence ID" value="EGV43867.2"/>
    <property type="molecule type" value="Genomic_DNA"/>
</dbReference>
<dbReference type="Proteomes" id="UP000003730">
    <property type="component" value="Unassembled WGS sequence"/>
</dbReference>
<proteinExistence type="predicted"/>
<sequence length="486" mass="52301">MNKTTFVKKYIFVFCFFVIVFCQNLNAQIGIGAPSIGFSQACANQSFNTFNVTFSFSPEAGVNPTNQFRIELSDANGSFANPTLVTSSAAGAITTSPATLSFGLPTDTAGESYKLRVKSTAPGSQSSNSITFAAYYKAQDKPFTINNSISSASYCAGGSYTLTIDNPGTGLNDSPLNYPSLTYKWFRETGPSTSVFVADGETLTVNQPGIYFVETNYGTCTSDSYSNRVTVSEGSTAAATTIVSSLGNPYCPSGGATTLSTTQGDSYQWFLDGEAISGAINQTYVTELSGTYSVNVDFGSCSATASIDLVSEGFTSSINVDDVNIMELGDTLYVEVSTSADAPEFQWYLNNDIIPGETVNTFDATEYGSYSVIINQTSGCVFSNELFFEITEPVNLFPSVEKIPNLISPNGDGINDTWIIPVEYVSGTSTQVIIMDSYGKVSLNTNEYQNNWPENEINFSSVNPVYYYVITTKDNKIFKGSITVIK</sequence>
<keyword evidence="1" id="KW-0732">Signal</keyword>
<dbReference type="STRING" id="1046627.BZARG_2495"/>
<evidence type="ECO:0000256" key="1">
    <source>
        <dbReference type="SAM" id="SignalP"/>
    </source>
</evidence>